<name>A0A3M7LY93_9PLEO</name>
<proteinExistence type="predicted"/>
<protein>
    <submittedName>
        <fullName evidence="1">Uncharacterized protein</fullName>
    </submittedName>
</protein>
<organism evidence="1 2">
    <name type="scientific">Pyrenophora seminiperda CCB06</name>
    <dbReference type="NCBI Taxonomy" id="1302712"/>
    <lineage>
        <taxon>Eukaryota</taxon>
        <taxon>Fungi</taxon>
        <taxon>Dikarya</taxon>
        <taxon>Ascomycota</taxon>
        <taxon>Pezizomycotina</taxon>
        <taxon>Dothideomycetes</taxon>
        <taxon>Pleosporomycetidae</taxon>
        <taxon>Pleosporales</taxon>
        <taxon>Pleosporineae</taxon>
        <taxon>Pleosporaceae</taxon>
        <taxon>Pyrenophora</taxon>
    </lineage>
</organism>
<evidence type="ECO:0000313" key="1">
    <source>
        <dbReference type="EMBL" id="RMZ67191.1"/>
    </source>
</evidence>
<sequence length="132" mass="14975">MSILVGGFLRPEVLRRHDAQPVVPPCALARALYDAPSLINEERRDEGRRNPRKQGVILPYDYMFGDYDRVVESFRRVETIRPIAVAAHRCQGSPERSADGQALYSTLWWRGWLGDTEPWGRCLAAVGRLGKP</sequence>
<reference evidence="1 2" key="1">
    <citation type="journal article" date="2014" name="PLoS ONE">
        <title>De novo Genome Assembly of the Fungal Plant Pathogen Pyrenophora semeniperda.</title>
        <authorList>
            <person name="Soliai M.M."/>
            <person name="Meyer S.E."/>
            <person name="Udall J.A."/>
            <person name="Elzinga D.E."/>
            <person name="Hermansen R.A."/>
            <person name="Bodily P.M."/>
            <person name="Hart A.A."/>
            <person name="Coleman C.E."/>
        </authorList>
    </citation>
    <scope>NUCLEOTIDE SEQUENCE [LARGE SCALE GENOMIC DNA]</scope>
    <source>
        <strain evidence="1 2">CCB06</strain>
        <tissue evidence="1">Mycelium</tissue>
    </source>
</reference>
<dbReference type="OrthoDB" id="3693985at2759"/>
<accession>A0A3M7LY93</accession>
<dbReference type="AlphaFoldDB" id="A0A3M7LY93"/>
<keyword evidence="2" id="KW-1185">Reference proteome</keyword>
<evidence type="ECO:0000313" key="2">
    <source>
        <dbReference type="Proteomes" id="UP000265663"/>
    </source>
</evidence>
<dbReference type="Proteomes" id="UP000265663">
    <property type="component" value="Unassembled WGS sequence"/>
</dbReference>
<gene>
    <name evidence="1" type="ORF">GMOD_00001079</name>
</gene>
<dbReference type="EMBL" id="KE747810">
    <property type="protein sequence ID" value="RMZ67191.1"/>
    <property type="molecule type" value="Genomic_DNA"/>
</dbReference>